<evidence type="ECO:0000259" key="5">
    <source>
        <dbReference type="Pfam" id="PF10502"/>
    </source>
</evidence>
<name>A0AA97FDI6_9MICO</name>
<protein>
    <recommendedName>
        <fullName evidence="4">Signal peptidase I</fullName>
        <ecNumber evidence="4">3.4.21.89</ecNumber>
    </recommendedName>
</protein>
<evidence type="ECO:0000313" key="6">
    <source>
        <dbReference type="EMBL" id="WOF21581.1"/>
    </source>
</evidence>
<dbReference type="PANTHER" id="PTHR43390:SF1">
    <property type="entry name" value="CHLOROPLAST PROCESSING PEPTIDASE"/>
    <property type="match status" value="1"/>
</dbReference>
<dbReference type="KEGG" id="mbet:N8K70_09240"/>
<dbReference type="PANTHER" id="PTHR43390">
    <property type="entry name" value="SIGNAL PEPTIDASE I"/>
    <property type="match status" value="1"/>
</dbReference>
<keyword evidence="7" id="KW-1185">Reference proteome</keyword>
<dbReference type="GO" id="GO:0009003">
    <property type="term" value="F:signal peptidase activity"/>
    <property type="evidence" value="ECO:0007669"/>
    <property type="project" value="UniProtKB-EC"/>
</dbReference>
<dbReference type="Gene3D" id="2.10.109.10">
    <property type="entry name" value="Umud Fragment, subunit A"/>
    <property type="match status" value="1"/>
</dbReference>
<dbReference type="EMBL" id="CP118157">
    <property type="protein sequence ID" value="WOF21581.1"/>
    <property type="molecule type" value="Genomic_DNA"/>
</dbReference>
<dbReference type="PRINTS" id="PR00727">
    <property type="entry name" value="LEADERPTASE"/>
</dbReference>
<dbReference type="InterPro" id="IPR019533">
    <property type="entry name" value="Peptidase_S26"/>
</dbReference>
<evidence type="ECO:0000313" key="7">
    <source>
        <dbReference type="Proteomes" id="UP001305498"/>
    </source>
</evidence>
<dbReference type="GO" id="GO:0006465">
    <property type="term" value="P:signal peptide processing"/>
    <property type="evidence" value="ECO:0007669"/>
    <property type="project" value="InterPro"/>
</dbReference>
<keyword evidence="4" id="KW-0812">Transmembrane</keyword>
<evidence type="ECO:0000256" key="4">
    <source>
        <dbReference type="RuleBase" id="RU362042"/>
    </source>
</evidence>
<dbReference type="GO" id="GO:0004252">
    <property type="term" value="F:serine-type endopeptidase activity"/>
    <property type="evidence" value="ECO:0007669"/>
    <property type="project" value="InterPro"/>
</dbReference>
<dbReference type="Proteomes" id="UP001305498">
    <property type="component" value="Chromosome"/>
</dbReference>
<dbReference type="InterPro" id="IPR000223">
    <property type="entry name" value="Pept_S26A_signal_pept_1"/>
</dbReference>
<dbReference type="CDD" id="cd06530">
    <property type="entry name" value="S26_SPase_I"/>
    <property type="match status" value="1"/>
</dbReference>
<evidence type="ECO:0000256" key="3">
    <source>
        <dbReference type="PIRSR" id="PIRSR600223-1"/>
    </source>
</evidence>
<sequence length="255" mass="27670">MTSDDPTAEQARTRGRGLLMFLRDIAVIVVVALVVSFLIKTFIVRSFFIPSGSMEDTLQIDDRILVDELTPLWTDYARGDVVVFEDPGGWLDPQPAGEDVPPVLEAVDGLLTLVGLSAGDSDDHLVKRIIGLPGDHVVCCNAMGQIAVNGVPIDELGYLKLPEGDTAASNDPFDVVVPEDALWVLGDNRDRSWDARYHQDEPGGGFVPIENVVGRVFLLTWPLDRFGLVDGHHEVFRGVPDPEDAAEDETAVTGG</sequence>
<dbReference type="Pfam" id="PF10502">
    <property type="entry name" value="Peptidase_S26"/>
    <property type="match status" value="1"/>
</dbReference>
<keyword evidence="4" id="KW-0472">Membrane</keyword>
<accession>A0AA97FDI6</accession>
<proteinExistence type="inferred from homology"/>
<dbReference type="InterPro" id="IPR036286">
    <property type="entry name" value="LexA/Signal_pep-like_sf"/>
</dbReference>
<feature type="domain" description="Peptidase S26" evidence="5">
    <location>
        <begin position="23"/>
        <end position="221"/>
    </location>
</feature>
<comment type="catalytic activity">
    <reaction evidence="4">
        <text>Cleavage of hydrophobic, N-terminal signal or leader sequences from secreted and periplasmic proteins.</text>
        <dbReference type="EC" id="3.4.21.89"/>
    </reaction>
</comment>
<dbReference type="EC" id="3.4.21.89" evidence="4"/>
<dbReference type="GO" id="GO:0005886">
    <property type="term" value="C:plasma membrane"/>
    <property type="evidence" value="ECO:0007669"/>
    <property type="project" value="UniProtKB-SubCell"/>
</dbReference>
<evidence type="ECO:0000256" key="2">
    <source>
        <dbReference type="ARBA" id="ARBA00009370"/>
    </source>
</evidence>
<dbReference type="RefSeq" id="WP_317138059.1">
    <property type="nucleotide sequence ID" value="NZ_CP118157.1"/>
</dbReference>
<evidence type="ECO:0000256" key="1">
    <source>
        <dbReference type="ARBA" id="ARBA00004401"/>
    </source>
</evidence>
<gene>
    <name evidence="6" type="primary">lepB</name>
    <name evidence="6" type="ORF">N8K70_09240</name>
</gene>
<dbReference type="AlphaFoldDB" id="A0AA97FDI6"/>
<feature type="active site" evidence="3">
    <location>
        <position position="127"/>
    </location>
</feature>
<comment type="similarity">
    <text evidence="2 4">Belongs to the peptidase S26 family.</text>
</comment>
<dbReference type="SUPFAM" id="SSF51306">
    <property type="entry name" value="LexA/Signal peptidase"/>
    <property type="match status" value="1"/>
</dbReference>
<organism evidence="6 7">
    <name type="scientific">Microbacterium betulae</name>
    <dbReference type="NCBI Taxonomy" id="2981139"/>
    <lineage>
        <taxon>Bacteria</taxon>
        <taxon>Bacillati</taxon>
        <taxon>Actinomycetota</taxon>
        <taxon>Actinomycetes</taxon>
        <taxon>Micrococcales</taxon>
        <taxon>Microbacteriaceae</taxon>
        <taxon>Microbacterium</taxon>
    </lineage>
</organism>
<keyword evidence="4" id="KW-1133">Transmembrane helix</keyword>
<keyword evidence="4" id="KW-0645">Protease</keyword>
<feature type="transmembrane region" description="Helical" evidence="4">
    <location>
        <begin position="21"/>
        <end position="43"/>
    </location>
</feature>
<comment type="subcellular location">
    <subcellularLocation>
        <location evidence="1">Cell membrane</location>
        <topology evidence="1">Single-pass type II membrane protein</topology>
    </subcellularLocation>
    <subcellularLocation>
        <location evidence="4">Membrane</location>
        <topology evidence="4">Single-pass type II membrane protein</topology>
    </subcellularLocation>
</comment>
<keyword evidence="4 6" id="KW-0378">Hydrolase</keyword>
<dbReference type="NCBIfam" id="TIGR02227">
    <property type="entry name" value="sigpep_I_bact"/>
    <property type="match status" value="1"/>
</dbReference>
<reference evidence="6 7" key="1">
    <citation type="submission" date="2023-02" db="EMBL/GenBank/DDBJ databases">
        <title>Microbacterium betulae sp. nov., isolated from birch wood.</title>
        <authorList>
            <person name="Pasciak M."/>
            <person name="Pawlik K.J."/>
            <person name="Martynowski D."/>
            <person name="Laczmanski L."/>
            <person name="Ciekot J."/>
            <person name="Szponar B."/>
            <person name="Wojcik-Fatla A."/>
            <person name="Mackiewicz B."/>
            <person name="Farian E."/>
            <person name="Cholewa G."/>
            <person name="Cholewa A."/>
            <person name="Dutkiewicz J."/>
        </authorList>
    </citation>
    <scope>NUCLEOTIDE SEQUENCE [LARGE SCALE GENOMIC DNA]</scope>
    <source>
        <strain evidence="6 7">AB</strain>
    </source>
</reference>
<feature type="active site" evidence="3">
    <location>
        <position position="53"/>
    </location>
</feature>